<evidence type="ECO:0000256" key="3">
    <source>
        <dbReference type="ARBA" id="ARBA00023015"/>
    </source>
</evidence>
<comment type="similarity">
    <text evidence="2 8">Belongs to the ARF family.</text>
</comment>
<feature type="region of interest" description="Disordered" evidence="9">
    <location>
        <begin position="524"/>
        <end position="545"/>
    </location>
</feature>
<feature type="compositionally biased region" description="Low complexity" evidence="9">
    <location>
        <begin position="524"/>
        <end position="539"/>
    </location>
</feature>
<evidence type="ECO:0000259" key="10">
    <source>
        <dbReference type="PROSITE" id="PS50863"/>
    </source>
</evidence>
<evidence type="ECO:0000256" key="8">
    <source>
        <dbReference type="RuleBase" id="RU004561"/>
    </source>
</evidence>
<dbReference type="AlphaFoldDB" id="A0A2Z7C258"/>
<feature type="domain" description="TF-B3" evidence="10">
    <location>
        <begin position="111"/>
        <end position="214"/>
    </location>
</feature>
<evidence type="ECO:0000256" key="1">
    <source>
        <dbReference type="ARBA" id="ARBA00004123"/>
    </source>
</evidence>
<sequence length="545" mass="60018">MSNLSTATEVDAGVWRAIAGASVQIPSTHSYVYYFPEGHIEHSPSPAIVNSNTPLKRPLILCQVLSVRLLSSNISDQVFAKILLQPLHPHVQREENRDGNGDDLQNVVVPFAKILTPSDANNGGGFSVPRYCAESIFPPLDFEADPPVQNLTMRDTNNNAWEFRHIYRGTPRRHLLTTGWSKFVNAKRLVAGDSAVFMRKESTDELFIGVRRAVRLGTKNAWTTAETAANGSKDEVMEAMENAVKGIAFEVVYYPRAGLPDFVVSAERVEDALRICWTPGMQVKMAVESEDSSRISWYQGAITAAASLDAGPWSRSPWRMLQVTWDEAQPLQNMNRLNPWQIEYVLPLPQFHSPFPHHKKLKVLQHHGKLPDEEENCYVPMNDITNATAENLNLSMFNNSSFPGSMQGARRDRCSISSLSNSESDNSLQTFTNLLTNGAGSKSKHVSAALKTKNSPLDNLSSSSQNSDQFCGIGSSGQQGHPPSSPIGGHSFQLFGKLIQIPKPVECGLINEDCCTDGGYQENSIISNQPNSSPNQNSNGLLVRL</sequence>
<evidence type="ECO:0000256" key="2">
    <source>
        <dbReference type="ARBA" id="ARBA00007853"/>
    </source>
</evidence>
<protein>
    <recommendedName>
        <fullName evidence="8">Auxin response factor</fullName>
    </recommendedName>
</protein>
<dbReference type="OrthoDB" id="1414159at2759"/>
<dbReference type="PANTHER" id="PTHR31384">
    <property type="entry name" value="AUXIN RESPONSE FACTOR 4-RELATED"/>
    <property type="match status" value="1"/>
</dbReference>
<evidence type="ECO:0000256" key="7">
    <source>
        <dbReference type="ARBA" id="ARBA00023294"/>
    </source>
</evidence>
<organism evidence="11 12">
    <name type="scientific">Dorcoceras hygrometricum</name>
    <dbReference type="NCBI Taxonomy" id="472368"/>
    <lineage>
        <taxon>Eukaryota</taxon>
        <taxon>Viridiplantae</taxon>
        <taxon>Streptophyta</taxon>
        <taxon>Embryophyta</taxon>
        <taxon>Tracheophyta</taxon>
        <taxon>Spermatophyta</taxon>
        <taxon>Magnoliopsida</taxon>
        <taxon>eudicotyledons</taxon>
        <taxon>Gunneridae</taxon>
        <taxon>Pentapetalae</taxon>
        <taxon>asterids</taxon>
        <taxon>lamiids</taxon>
        <taxon>Lamiales</taxon>
        <taxon>Gesneriaceae</taxon>
        <taxon>Didymocarpoideae</taxon>
        <taxon>Trichosporeae</taxon>
        <taxon>Loxocarpinae</taxon>
        <taxon>Dorcoceras</taxon>
    </lineage>
</organism>
<dbReference type="EMBL" id="KQ999852">
    <property type="protein sequence ID" value="KZV40912.1"/>
    <property type="molecule type" value="Genomic_DNA"/>
</dbReference>
<accession>A0A2Z7C258</accession>
<evidence type="ECO:0000256" key="5">
    <source>
        <dbReference type="ARBA" id="ARBA00023163"/>
    </source>
</evidence>
<comment type="subunit">
    <text evidence="8">Homodimers and heterodimers.</text>
</comment>
<dbReference type="PROSITE" id="PS50863">
    <property type="entry name" value="B3"/>
    <property type="match status" value="1"/>
</dbReference>
<name>A0A2Z7C258_9LAMI</name>
<dbReference type="GO" id="GO:0009734">
    <property type="term" value="P:auxin-activated signaling pathway"/>
    <property type="evidence" value="ECO:0007669"/>
    <property type="project" value="UniProtKB-KW"/>
</dbReference>
<keyword evidence="6 8" id="KW-0539">Nucleus</keyword>
<feature type="region of interest" description="Disordered" evidence="9">
    <location>
        <begin position="454"/>
        <end position="489"/>
    </location>
</feature>
<gene>
    <name evidence="11" type="ORF">F511_05157</name>
</gene>
<dbReference type="CDD" id="cd10017">
    <property type="entry name" value="B3_DNA"/>
    <property type="match status" value="1"/>
</dbReference>
<dbReference type="FunFam" id="2.40.330.10:FF:000001">
    <property type="entry name" value="Auxin response factor"/>
    <property type="match status" value="1"/>
</dbReference>
<dbReference type="InterPro" id="IPR010525">
    <property type="entry name" value="ARF_dom"/>
</dbReference>
<evidence type="ECO:0000256" key="6">
    <source>
        <dbReference type="ARBA" id="ARBA00023242"/>
    </source>
</evidence>
<dbReference type="GO" id="GO:0006355">
    <property type="term" value="P:regulation of DNA-templated transcription"/>
    <property type="evidence" value="ECO:0007669"/>
    <property type="project" value="InterPro"/>
</dbReference>
<dbReference type="PANTHER" id="PTHR31384:SF94">
    <property type="entry name" value="AUXIN RESPONSE FACTOR 17"/>
    <property type="match status" value="1"/>
</dbReference>
<evidence type="ECO:0000313" key="11">
    <source>
        <dbReference type="EMBL" id="KZV40912.1"/>
    </source>
</evidence>
<dbReference type="InterPro" id="IPR003340">
    <property type="entry name" value="B3_DNA-bd"/>
</dbReference>
<dbReference type="InterPro" id="IPR015300">
    <property type="entry name" value="DNA-bd_pseudobarrel_sf"/>
</dbReference>
<evidence type="ECO:0000256" key="9">
    <source>
        <dbReference type="SAM" id="MobiDB-lite"/>
    </source>
</evidence>
<dbReference type="SMART" id="SM01019">
    <property type="entry name" value="B3"/>
    <property type="match status" value="1"/>
</dbReference>
<dbReference type="Gene3D" id="2.30.30.1040">
    <property type="match status" value="1"/>
</dbReference>
<dbReference type="GO" id="GO:0005634">
    <property type="term" value="C:nucleus"/>
    <property type="evidence" value="ECO:0007669"/>
    <property type="project" value="UniProtKB-SubCell"/>
</dbReference>
<keyword evidence="3 8" id="KW-0805">Transcription regulation</keyword>
<dbReference type="Pfam" id="PF02362">
    <property type="entry name" value="B3"/>
    <property type="match status" value="1"/>
</dbReference>
<dbReference type="InterPro" id="IPR044835">
    <property type="entry name" value="ARF_plant"/>
</dbReference>
<keyword evidence="12" id="KW-1185">Reference proteome</keyword>
<feature type="compositionally biased region" description="Low complexity" evidence="9">
    <location>
        <begin position="415"/>
        <end position="426"/>
    </location>
</feature>
<evidence type="ECO:0000256" key="4">
    <source>
        <dbReference type="ARBA" id="ARBA00023125"/>
    </source>
</evidence>
<comment type="function">
    <text evidence="8">Auxin response factors (ARFs) are transcriptional factors that bind specifically to the DNA sequence 5'-TGTCTC-3' found in the auxin-responsive promoter elements (AuxREs).</text>
</comment>
<dbReference type="GO" id="GO:0003677">
    <property type="term" value="F:DNA binding"/>
    <property type="evidence" value="ECO:0007669"/>
    <property type="project" value="UniProtKB-KW"/>
</dbReference>
<feature type="compositionally biased region" description="Low complexity" evidence="9">
    <location>
        <begin position="457"/>
        <end position="489"/>
    </location>
</feature>
<feature type="region of interest" description="Disordered" evidence="9">
    <location>
        <begin position="404"/>
        <end position="426"/>
    </location>
</feature>
<dbReference type="Pfam" id="PF06507">
    <property type="entry name" value="ARF_AD"/>
    <property type="match status" value="1"/>
</dbReference>
<keyword evidence="7 8" id="KW-0927">Auxin signaling pathway</keyword>
<evidence type="ECO:0000313" key="12">
    <source>
        <dbReference type="Proteomes" id="UP000250235"/>
    </source>
</evidence>
<proteinExistence type="inferred from homology"/>
<keyword evidence="5 8" id="KW-0804">Transcription</keyword>
<dbReference type="SUPFAM" id="SSF101936">
    <property type="entry name" value="DNA-binding pseudobarrel domain"/>
    <property type="match status" value="1"/>
</dbReference>
<keyword evidence="4 8" id="KW-0238">DNA-binding</keyword>
<dbReference type="Proteomes" id="UP000250235">
    <property type="component" value="Unassembled WGS sequence"/>
</dbReference>
<reference evidence="11 12" key="1">
    <citation type="journal article" date="2015" name="Proc. Natl. Acad. Sci. U.S.A.">
        <title>The resurrection genome of Boea hygrometrica: A blueprint for survival of dehydration.</title>
        <authorList>
            <person name="Xiao L."/>
            <person name="Yang G."/>
            <person name="Zhang L."/>
            <person name="Yang X."/>
            <person name="Zhao S."/>
            <person name="Ji Z."/>
            <person name="Zhou Q."/>
            <person name="Hu M."/>
            <person name="Wang Y."/>
            <person name="Chen M."/>
            <person name="Xu Y."/>
            <person name="Jin H."/>
            <person name="Xiao X."/>
            <person name="Hu G."/>
            <person name="Bao F."/>
            <person name="Hu Y."/>
            <person name="Wan P."/>
            <person name="Li L."/>
            <person name="Deng X."/>
            <person name="Kuang T."/>
            <person name="Xiang C."/>
            <person name="Zhu J.K."/>
            <person name="Oliver M.J."/>
            <person name="He Y."/>
        </authorList>
    </citation>
    <scope>NUCLEOTIDE SEQUENCE [LARGE SCALE GENOMIC DNA]</scope>
    <source>
        <strain evidence="12">cv. XS01</strain>
    </source>
</reference>
<comment type="subcellular location">
    <subcellularLocation>
        <location evidence="1 8">Nucleus</location>
    </subcellularLocation>
</comment>
<dbReference type="Gene3D" id="2.40.330.10">
    <property type="entry name" value="DNA-binding pseudobarrel domain"/>
    <property type="match status" value="1"/>
</dbReference>